<dbReference type="RefSeq" id="WP_301120018.1">
    <property type="nucleotide sequence ID" value="NZ_JAUHPX010000001.1"/>
</dbReference>
<protein>
    <submittedName>
        <fullName evidence="1">Uncharacterized protein</fullName>
    </submittedName>
</protein>
<name>A0AAW7M7T1_9MICO</name>
<evidence type="ECO:0000313" key="2">
    <source>
        <dbReference type="Proteomes" id="UP001172737"/>
    </source>
</evidence>
<dbReference type="EMBL" id="JAUHPX010000001">
    <property type="protein sequence ID" value="MDN4487185.1"/>
    <property type="molecule type" value="Genomic_DNA"/>
</dbReference>
<reference evidence="1" key="1">
    <citation type="submission" date="2023-06" db="EMBL/GenBank/DDBJ databases">
        <title>Sysu t00039.</title>
        <authorList>
            <person name="Gao L."/>
            <person name="Fang B.-Z."/>
            <person name="Li W.-J."/>
        </authorList>
    </citation>
    <scope>NUCLEOTIDE SEQUENCE</scope>
    <source>
        <strain evidence="1">SYSU T00039</strain>
    </source>
</reference>
<gene>
    <name evidence="1" type="ORF">QQX10_03290</name>
</gene>
<keyword evidence="2" id="KW-1185">Reference proteome</keyword>
<sequence>MTVTVNHDHLAHRLVSEGTRAHSDALAALAAAVRDIAPGAAAALTDWDGSEVARLRAYAVAREAVRAEAQARLDQIRVAAHERGGFVLTA</sequence>
<accession>A0AAW7M7T1</accession>
<dbReference type="AlphaFoldDB" id="A0AAW7M7T1"/>
<organism evidence="1 2">
    <name type="scientific">Demequina lignilytica</name>
    <dbReference type="NCBI Taxonomy" id="3051663"/>
    <lineage>
        <taxon>Bacteria</taxon>
        <taxon>Bacillati</taxon>
        <taxon>Actinomycetota</taxon>
        <taxon>Actinomycetes</taxon>
        <taxon>Micrococcales</taxon>
        <taxon>Demequinaceae</taxon>
        <taxon>Demequina</taxon>
    </lineage>
</organism>
<dbReference type="Proteomes" id="UP001172737">
    <property type="component" value="Unassembled WGS sequence"/>
</dbReference>
<evidence type="ECO:0000313" key="1">
    <source>
        <dbReference type="EMBL" id="MDN4487185.1"/>
    </source>
</evidence>
<comment type="caution">
    <text evidence="1">The sequence shown here is derived from an EMBL/GenBank/DDBJ whole genome shotgun (WGS) entry which is preliminary data.</text>
</comment>
<proteinExistence type="predicted"/>